<organism evidence="1 2">
    <name type="scientific">Gemmobacter aquatilis</name>
    <dbReference type="NCBI Taxonomy" id="933059"/>
    <lineage>
        <taxon>Bacteria</taxon>
        <taxon>Pseudomonadati</taxon>
        <taxon>Pseudomonadota</taxon>
        <taxon>Alphaproteobacteria</taxon>
        <taxon>Rhodobacterales</taxon>
        <taxon>Paracoccaceae</taxon>
        <taxon>Gemmobacter</taxon>
    </lineage>
</organism>
<dbReference type="Proteomes" id="UP000198761">
    <property type="component" value="Unassembled WGS sequence"/>
</dbReference>
<dbReference type="EMBL" id="FOCE01000002">
    <property type="protein sequence ID" value="SEM85211.1"/>
    <property type="molecule type" value="Genomic_DNA"/>
</dbReference>
<evidence type="ECO:0000313" key="1">
    <source>
        <dbReference type="EMBL" id="SEM85211.1"/>
    </source>
</evidence>
<reference evidence="1 2" key="1">
    <citation type="submission" date="2016-10" db="EMBL/GenBank/DDBJ databases">
        <authorList>
            <person name="de Groot N.N."/>
        </authorList>
    </citation>
    <scope>NUCLEOTIDE SEQUENCE [LARGE SCALE GENOMIC DNA]</scope>
    <source>
        <strain evidence="1 2">DSM 3857</strain>
    </source>
</reference>
<name>A0A1H8BQQ0_9RHOB</name>
<dbReference type="STRING" id="933059.SAMN04488103_102250"/>
<keyword evidence="2" id="KW-1185">Reference proteome</keyword>
<sequence>MTTNTRTTAPQAAPLIALLEEMQALMGILPVKITPTAPVEHEGRADVVASEQDAVVEMGFDNMPV</sequence>
<proteinExistence type="predicted"/>
<accession>A0A1H8BQQ0</accession>
<protein>
    <submittedName>
        <fullName evidence="1">Uncharacterized protein</fullName>
    </submittedName>
</protein>
<dbReference type="AlphaFoldDB" id="A0A1H8BQQ0"/>
<gene>
    <name evidence="1" type="ORF">SAMN04488103_102250</name>
</gene>
<evidence type="ECO:0000313" key="2">
    <source>
        <dbReference type="Proteomes" id="UP000198761"/>
    </source>
</evidence>
<dbReference type="RefSeq" id="WP_091297915.1">
    <property type="nucleotide sequence ID" value="NZ_FOCE01000002.1"/>
</dbReference>